<dbReference type="EMBL" id="LXQE01000189">
    <property type="protein sequence ID" value="RCJ30334.1"/>
    <property type="molecule type" value="Genomic_DNA"/>
</dbReference>
<feature type="transmembrane region" description="Helical" evidence="1">
    <location>
        <begin position="23"/>
        <end position="40"/>
    </location>
</feature>
<dbReference type="AlphaFoldDB" id="A0A367R481"/>
<evidence type="ECO:0000313" key="2">
    <source>
        <dbReference type="EMBL" id="RCJ30334.1"/>
    </source>
</evidence>
<sequence>MNSTNQPIYSDKPAAKSIFASKTFWGAFLAGVASLVPLAVKDIKAQKITVDDAGQAILILCGVGTAIVGRVNAQAPIYTPDALPGLNKSDFEK</sequence>
<name>A0A367R481_NOSPU</name>
<reference evidence="2 3" key="1">
    <citation type="submission" date="2016-04" db="EMBL/GenBank/DDBJ databases">
        <authorList>
            <person name="Evans L.H."/>
            <person name="Alamgir A."/>
            <person name="Owens N."/>
            <person name="Weber N.D."/>
            <person name="Virtaneva K."/>
            <person name="Barbian K."/>
            <person name="Babar A."/>
            <person name="Rosenke K."/>
        </authorList>
    </citation>
    <scope>NUCLEOTIDE SEQUENCE [LARGE SCALE GENOMIC DNA]</scope>
    <source>
        <strain evidence="2">NIES-2108</strain>
    </source>
</reference>
<evidence type="ECO:0000313" key="3">
    <source>
        <dbReference type="Proteomes" id="UP000252085"/>
    </source>
</evidence>
<proteinExistence type="predicted"/>
<evidence type="ECO:0000256" key="1">
    <source>
        <dbReference type="SAM" id="Phobius"/>
    </source>
</evidence>
<accession>A0A367R481</accession>
<organism evidence="2 3">
    <name type="scientific">Nostoc punctiforme NIES-2108</name>
    <dbReference type="NCBI Taxonomy" id="1356359"/>
    <lineage>
        <taxon>Bacteria</taxon>
        <taxon>Bacillati</taxon>
        <taxon>Cyanobacteriota</taxon>
        <taxon>Cyanophyceae</taxon>
        <taxon>Nostocales</taxon>
        <taxon>Nostocaceae</taxon>
        <taxon>Nostoc</taxon>
    </lineage>
</organism>
<dbReference type="Proteomes" id="UP000252085">
    <property type="component" value="Unassembled WGS sequence"/>
</dbReference>
<protein>
    <recommendedName>
        <fullName evidence="4">Holin</fullName>
    </recommendedName>
</protein>
<evidence type="ECO:0008006" key="4">
    <source>
        <dbReference type="Google" id="ProtNLM"/>
    </source>
</evidence>
<keyword evidence="1" id="KW-0472">Membrane</keyword>
<keyword evidence="1" id="KW-1133">Transmembrane helix</keyword>
<comment type="caution">
    <text evidence="2">The sequence shown here is derived from an EMBL/GenBank/DDBJ whole genome shotgun (WGS) entry which is preliminary data.</text>
</comment>
<gene>
    <name evidence="2" type="ORF">A6769_33900</name>
</gene>
<keyword evidence="1" id="KW-0812">Transmembrane</keyword>